<dbReference type="SUPFAM" id="SSF52833">
    <property type="entry name" value="Thioredoxin-like"/>
    <property type="match status" value="1"/>
</dbReference>
<accession>A0A9P8I8Y8</accession>
<evidence type="ECO:0000313" key="5">
    <source>
        <dbReference type="Proteomes" id="UP000698800"/>
    </source>
</evidence>
<feature type="region of interest" description="Disordered" evidence="2">
    <location>
        <begin position="242"/>
        <end position="261"/>
    </location>
</feature>
<evidence type="ECO:0000256" key="1">
    <source>
        <dbReference type="ARBA" id="ARBA00009686"/>
    </source>
</evidence>
<organism evidence="4 5">
    <name type="scientific">Glutinoglossum americanum</name>
    <dbReference type="NCBI Taxonomy" id="1670608"/>
    <lineage>
        <taxon>Eukaryota</taxon>
        <taxon>Fungi</taxon>
        <taxon>Dikarya</taxon>
        <taxon>Ascomycota</taxon>
        <taxon>Pezizomycotina</taxon>
        <taxon>Geoglossomycetes</taxon>
        <taxon>Geoglossales</taxon>
        <taxon>Geoglossaceae</taxon>
        <taxon>Glutinoglossum</taxon>
    </lineage>
</organism>
<evidence type="ECO:0000259" key="3">
    <source>
        <dbReference type="Pfam" id="PF02114"/>
    </source>
</evidence>
<evidence type="ECO:0000313" key="4">
    <source>
        <dbReference type="EMBL" id="KAH0543049.1"/>
    </source>
</evidence>
<feature type="domain" description="Phosducin" evidence="3">
    <location>
        <begin position="99"/>
        <end position="254"/>
    </location>
</feature>
<comment type="caution">
    <text evidence="4">The sequence shown here is derived from an EMBL/GenBank/DDBJ whole genome shotgun (WGS) entry which is preliminary data.</text>
</comment>
<dbReference type="InterPro" id="IPR024253">
    <property type="entry name" value="Phosducin_thioredoxin-like_dom"/>
</dbReference>
<comment type="similarity">
    <text evidence="1">Belongs to the phosducin family.</text>
</comment>
<proteinExistence type="inferred from homology"/>
<feature type="compositionally biased region" description="Acidic residues" evidence="2">
    <location>
        <begin position="252"/>
        <end position="261"/>
    </location>
</feature>
<dbReference type="CDD" id="cd02988">
    <property type="entry name" value="Phd_like_VIAF"/>
    <property type="match status" value="1"/>
</dbReference>
<protein>
    <recommendedName>
        <fullName evidence="3">Phosducin domain-containing protein</fullName>
    </recommendedName>
</protein>
<keyword evidence="5" id="KW-1185">Reference proteome</keyword>
<dbReference type="Proteomes" id="UP000698800">
    <property type="component" value="Unassembled WGS sequence"/>
</dbReference>
<sequence length="261" mass="30360">MDMPVNVPVDNPNADTEWNDILRKHGIIPEKPPSPTPIIEEAILEGRRLAHENRLEGKDLDELDGLEDEEDEEFLEKYRYVSSFDRAYIMYLMVHRFRRRKQRLAELSTITKASLYGQVYPLQKPDYSRDVTEASKSSFVLVHLTSSLGTNIESRLLTELWRDLARKFGDIKFCEIRGDLCIEGYPEKNCPTILAYHNGDILRQIITLKQFRGQQTSIDDIARLLVDVGAVKPNDYRILRTQDHSAHRRPDNEDDDDDWDD</sequence>
<reference evidence="4" key="1">
    <citation type="submission" date="2021-03" db="EMBL/GenBank/DDBJ databases">
        <title>Comparative genomics and phylogenomic investigation of the class Geoglossomycetes provide insights into ecological specialization and systematics.</title>
        <authorList>
            <person name="Melie T."/>
            <person name="Pirro S."/>
            <person name="Miller A.N."/>
            <person name="Quandt A."/>
        </authorList>
    </citation>
    <scope>NUCLEOTIDE SEQUENCE</scope>
    <source>
        <strain evidence="4">GBOQ0MN5Z8</strain>
    </source>
</reference>
<gene>
    <name evidence="4" type="ORF">FGG08_002562</name>
</gene>
<dbReference type="PANTHER" id="PTHR45809:SF3">
    <property type="entry name" value="VIRAL IAP-ASSOCIATED FACTOR HOMOLOG"/>
    <property type="match status" value="1"/>
</dbReference>
<dbReference type="GO" id="GO:0006457">
    <property type="term" value="P:protein folding"/>
    <property type="evidence" value="ECO:0007669"/>
    <property type="project" value="TreeGrafter"/>
</dbReference>
<dbReference type="OrthoDB" id="45518at2759"/>
<dbReference type="Pfam" id="PF02114">
    <property type="entry name" value="Phosducin"/>
    <property type="match status" value="1"/>
</dbReference>
<dbReference type="AlphaFoldDB" id="A0A9P8I8Y8"/>
<name>A0A9P8I8Y8_9PEZI</name>
<dbReference type="PANTHER" id="PTHR45809">
    <property type="entry name" value="VIRAL IAP-ASSOCIATED FACTOR HOMOLOG"/>
    <property type="match status" value="1"/>
</dbReference>
<dbReference type="InterPro" id="IPR051498">
    <property type="entry name" value="Phosducin-like_chap/apop_reg"/>
</dbReference>
<dbReference type="InterPro" id="IPR036249">
    <property type="entry name" value="Thioredoxin-like_sf"/>
</dbReference>
<dbReference type="Gene3D" id="3.40.30.10">
    <property type="entry name" value="Glutaredoxin"/>
    <property type="match status" value="1"/>
</dbReference>
<dbReference type="GO" id="GO:0005737">
    <property type="term" value="C:cytoplasm"/>
    <property type="evidence" value="ECO:0007669"/>
    <property type="project" value="TreeGrafter"/>
</dbReference>
<feature type="compositionally biased region" description="Basic and acidic residues" evidence="2">
    <location>
        <begin position="242"/>
        <end position="251"/>
    </location>
</feature>
<dbReference type="EMBL" id="JAGHQL010000040">
    <property type="protein sequence ID" value="KAH0543049.1"/>
    <property type="molecule type" value="Genomic_DNA"/>
</dbReference>
<evidence type="ECO:0000256" key="2">
    <source>
        <dbReference type="SAM" id="MobiDB-lite"/>
    </source>
</evidence>